<protein>
    <submittedName>
        <fullName evidence="1">Uncharacterized protein</fullName>
    </submittedName>
</protein>
<reference evidence="1" key="1">
    <citation type="journal article" date="2014" name="Front. Microbiol.">
        <title>High frequency of phylogenetically diverse reductive dehalogenase-homologous genes in deep subseafloor sedimentary metagenomes.</title>
        <authorList>
            <person name="Kawai M."/>
            <person name="Futagami T."/>
            <person name="Toyoda A."/>
            <person name="Takaki Y."/>
            <person name="Nishi S."/>
            <person name="Hori S."/>
            <person name="Arai W."/>
            <person name="Tsubouchi T."/>
            <person name="Morono Y."/>
            <person name="Uchiyama I."/>
            <person name="Ito T."/>
            <person name="Fujiyama A."/>
            <person name="Inagaki F."/>
            <person name="Takami H."/>
        </authorList>
    </citation>
    <scope>NUCLEOTIDE SEQUENCE</scope>
    <source>
        <strain evidence="1">Expedition CK06-06</strain>
    </source>
</reference>
<dbReference type="EMBL" id="BARW01000765">
    <property type="protein sequence ID" value="GAI69096.1"/>
    <property type="molecule type" value="Genomic_DNA"/>
</dbReference>
<evidence type="ECO:0000313" key="1">
    <source>
        <dbReference type="EMBL" id="GAI69096.1"/>
    </source>
</evidence>
<proteinExistence type="predicted"/>
<comment type="caution">
    <text evidence="1">The sequence shown here is derived from an EMBL/GenBank/DDBJ whole genome shotgun (WGS) entry which is preliminary data.</text>
</comment>
<sequence length="100" mass="11392">MSDELTDKVKLQIEEILEKTDKPGIDVKALFDRVSEIVEERLPRFLAGIVTEALVEQLVKHGRDIRCKHFRGRYLKCKKGKMAGDACLSCDDYKPREGGN</sequence>
<name>X1RQ46_9ZZZZ</name>
<accession>X1RQ46</accession>
<organism evidence="1">
    <name type="scientific">marine sediment metagenome</name>
    <dbReference type="NCBI Taxonomy" id="412755"/>
    <lineage>
        <taxon>unclassified sequences</taxon>
        <taxon>metagenomes</taxon>
        <taxon>ecological metagenomes</taxon>
    </lineage>
</organism>
<dbReference type="AlphaFoldDB" id="X1RQ46"/>
<gene>
    <name evidence="1" type="ORF">S12H4_02907</name>
</gene>